<feature type="compositionally biased region" description="Acidic residues" evidence="5">
    <location>
        <begin position="1683"/>
        <end position="1693"/>
    </location>
</feature>
<feature type="compositionally biased region" description="Polar residues" evidence="5">
    <location>
        <begin position="1330"/>
        <end position="1343"/>
    </location>
</feature>
<evidence type="ECO:0000256" key="3">
    <source>
        <dbReference type="ARBA" id="ARBA00022729"/>
    </source>
</evidence>
<feature type="compositionally biased region" description="Low complexity" evidence="5">
    <location>
        <begin position="1469"/>
        <end position="1478"/>
    </location>
</feature>
<feature type="compositionally biased region" description="Acidic residues" evidence="5">
    <location>
        <begin position="937"/>
        <end position="952"/>
    </location>
</feature>
<keyword evidence="7" id="KW-1185">Reference proteome</keyword>
<feature type="region of interest" description="Disordered" evidence="5">
    <location>
        <begin position="1055"/>
        <end position="1162"/>
    </location>
</feature>
<feature type="compositionally biased region" description="Polar residues" evidence="5">
    <location>
        <begin position="1366"/>
        <end position="1381"/>
    </location>
</feature>
<dbReference type="InterPro" id="IPR053180">
    <property type="entry name" value="Ca-binding_acidic-repeat"/>
</dbReference>
<evidence type="ECO:0000256" key="2">
    <source>
        <dbReference type="ARBA" id="ARBA00022525"/>
    </source>
</evidence>
<feature type="compositionally biased region" description="Acidic residues" evidence="5">
    <location>
        <begin position="1003"/>
        <end position="1020"/>
    </location>
</feature>
<feature type="compositionally biased region" description="Acidic residues" evidence="5">
    <location>
        <begin position="1277"/>
        <end position="1290"/>
    </location>
</feature>
<dbReference type="InterPro" id="IPR059100">
    <property type="entry name" value="TSP3_bac"/>
</dbReference>
<feature type="compositionally biased region" description="Acidic residues" evidence="5">
    <location>
        <begin position="1413"/>
        <end position="1426"/>
    </location>
</feature>
<reference evidence="6 7" key="1">
    <citation type="submission" date="2020-04" db="EMBL/GenBank/DDBJ databases">
        <authorList>
            <person name="Yoon J."/>
        </authorList>
    </citation>
    <scope>NUCLEOTIDE SEQUENCE [LARGE SCALE GENOMIC DNA]</scope>
    <source>
        <strain evidence="6 7">DJ-13</strain>
    </source>
</reference>
<dbReference type="Gene3D" id="4.10.1080.10">
    <property type="entry name" value="TSP type-3 repeat"/>
    <property type="match status" value="1"/>
</dbReference>
<dbReference type="PROSITE" id="PS00018">
    <property type="entry name" value="EF_HAND_1"/>
    <property type="match status" value="6"/>
</dbReference>
<feature type="region of interest" description="Disordered" evidence="5">
    <location>
        <begin position="1524"/>
        <end position="1576"/>
    </location>
</feature>
<comment type="subcellular location">
    <subcellularLocation>
        <location evidence="1">Secreted</location>
    </subcellularLocation>
</comment>
<proteinExistence type="predicted"/>
<feature type="compositionally biased region" description="Polar residues" evidence="5">
    <location>
        <begin position="1535"/>
        <end position="1548"/>
    </location>
</feature>
<sequence length="1892" mass="201071">MKITIGRSLLPLRFVHLLVIVFVFAFGCVQLRAQEIAATDGTPNCAICAPTGWSIANGTPDISDRNFAATSGTSNGGTSWTAAPLPLPPNNHTNWISLRDLGPTGVEEVIETNITGLSVGVVYQLTIYTLTAIGPYSTEFNDSFRYQIGSNGLQTINGITENSWGTETIVFVASSATESIQFLPGNNSGGSGAFESVQISITEDAIITIGVDTDLDGVPDNTDICNGFDDNVDTDSDGVPDGCDEDDDNDGLSDAIEENCLPVITDYEAYWPMDNTTLDITANNHDAVSEIISFDTNAKKGSHAASFNGSTEYIQYSNGNFLNDAISEFSYAFWIKPNDLNGIQTLLDEGGSTNGITVRLNDENLENAVRAGGSASQQSNNSFVFPDDNFWHHVAIVFDDGIMTMYLDGRDSGSINVGFTEIPAHSDSHNFGRTSSSDAFGAATGNYYSGLLDEVLYFTRPLNSSEIQNLLIPICNDDLDALANVVDNDSDSDSCFDALEGDGGFTFADIDGNGRLTATVNQNGIPNGSQQSDISSKNGAQQSVACTEDSDFDGVFDEFDLDDDNDGISDVDEGCYGNGTVQAPFNSIYEANLVSQSGRYFFDLGNGVFEADVDVSNGGGWVLVLQYVHSGGSNPDLEIVNTGEDLPILSTSALGTDESGSTSWGHISNTYFTTLSVEEIRWFAQTSNHNRTIHFSSPVGISYAETGNGSFAGIAANNTKLTGHSANLPDSANNQFQDQGDLALTNFPFYQNATAHWGIKGNSNRWEVDDFVNGGDESTIHRVWVRNTTPTTCLNTDGDALPDYLDNDSDNDGCFDALEGDGGYSESDIDSEGKLLAAVDTTGIPGGTLQNDISSTDENQIAQACSDDTDGDGISDEDEILNGTDGNNPCDPAQVAGYTGYDPNNSIWQAADCDNDGVLNGDEFENGTDPYAQSVDTDGDGIDDDNEIENGTDENNPCDPAQVAGYTGFDEDNTVWQGGDCDNDGVLNGDEVENGTDPYATSDDTDGDGIDDDNEIENGTDENNPCDPIQTTGYNGFDSANVIWQAADCDGDGVSNGSEFNNGTDPYLVSEDTDGDGIDDDNEIQNGTDENDPCSPFQDPGYSDFDSNNAIWSAADCDGDGVSNGDEFTNGTDPYEQSDDTDGDGIDDDNEIANNTDRINPCDPQQAAGYSLFVGSNSIWRAADCDNDGILNGTEFDNGTDPYSSSGDTDGDGIDDETEIANGTDEINPCDPAQNSSYTGFDGTNDIWRGADCDEDGVSNGDEFDNGTNPYATSNDTDGDGINDDNEIEDGTSPTDACDPAQQPGYTGFDLNNPIWLADDCDNDGISNGDEISNGTDPYSNPGDTDGDGILDDSELAAGSDVNDPCSPSQPSNYQDFNPNNPIWRAADCDGDGVLNGNEFDNGTNPYAFSTDTDGDGINDDNEIDNGSDINDPCSPAQNPGYANFNDQNPIWANADCDNDSISNGDEFTNGTDPYDGGTDTDGDGIADDVELANGSLPDDPCSPAQSIEYTGFDATNEIWRNADCDNDGVDNGTEADNGTNPYENTGDTDGDGISNDSEINSGFDPNDPCDPEQKVTYEGFNANNEIWRGADCDGDGFLNGEEVDRGTNPYLFTQDSDGDGLFDEIEITQGTDVNNPCDPAQETGYNGFDEQNSVWLLADCDGDGLTNGEEFNNGTDPYTFDESLDPEGDADGDGVSNGQELEDGTDPNDSCDSIGGTPSSEDDCDNDGLTNGEESTGIDDPSTTANPNGITTNPSNEDTDGDGINDGQEALDQTNPNDACDSNGGNPPANVDCSLVSITSDLVSPQTNGRFTIQNIERFPNNNVTIYNRWGVKVYEASNYDNINIVFDGISTAGATLQKTEELPAGVYFYIITYDRNGESSTLNGYLYLNR</sequence>
<dbReference type="PANTHER" id="PTHR37467">
    <property type="entry name" value="EXPORTED CALCIUM-BINDING GLYCOPROTEIN-RELATED"/>
    <property type="match status" value="1"/>
</dbReference>
<dbReference type="Pfam" id="PF13585">
    <property type="entry name" value="CHU_C"/>
    <property type="match status" value="1"/>
</dbReference>
<feature type="region of interest" description="Disordered" evidence="5">
    <location>
        <begin position="1463"/>
        <end position="1502"/>
    </location>
</feature>
<evidence type="ECO:0000256" key="4">
    <source>
        <dbReference type="ARBA" id="ARBA00022837"/>
    </source>
</evidence>
<feature type="compositionally biased region" description="Polar residues" evidence="5">
    <location>
        <begin position="1708"/>
        <end position="1720"/>
    </location>
</feature>
<evidence type="ECO:0000256" key="5">
    <source>
        <dbReference type="SAM" id="MobiDB-lite"/>
    </source>
</evidence>
<feature type="region of interest" description="Disordered" evidence="5">
    <location>
        <begin position="1660"/>
        <end position="1787"/>
    </location>
</feature>
<feature type="compositionally biased region" description="Acidic residues" evidence="5">
    <location>
        <begin position="1479"/>
        <end position="1491"/>
    </location>
</feature>
<keyword evidence="2" id="KW-0964">Secreted</keyword>
<gene>
    <name evidence="6" type="ORF">HCU67_13260</name>
</gene>
<dbReference type="PROSITE" id="PS51257">
    <property type="entry name" value="PROKAR_LIPOPROTEIN"/>
    <property type="match status" value="1"/>
</dbReference>
<dbReference type="InterPro" id="IPR013320">
    <property type="entry name" value="ConA-like_dom_sf"/>
</dbReference>
<dbReference type="Pfam" id="PF18884">
    <property type="entry name" value="TSP3_bac"/>
    <property type="match status" value="22"/>
</dbReference>
<feature type="region of interest" description="Disordered" evidence="5">
    <location>
        <begin position="925"/>
        <end position="1033"/>
    </location>
</feature>
<feature type="compositionally biased region" description="Acidic residues" evidence="5">
    <location>
        <begin position="1253"/>
        <end position="1265"/>
    </location>
</feature>
<feature type="region of interest" description="Disordered" evidence="5">
    <location>
        <begin position="1193"/>
        <end position="1381"/>
    </location>
</feature>
<feature type="compositionally biased region" description="Acidic residues" evidence="5">
    <location>
        <begin position="1209"/>
        <end position="1219"/>
    </location>
</feature>
<dbReference type="PANTHER" id="PTHR37467:SF1">
    <property type="entry name" value="EXPORTED CALCIUM-BINDING GLYCOPROTEIN"/>
    <property type="match status" value="1"/>
</dbReference>
<feature type="compositionally biased region" description="Acidic residues" evidence="5">
    <location>
        <begin position="1071"/>
        <end position="1083"/>
    </location>
</feature>
<dbReference type="InterPro" id="IPR028974">
    <property type="entry name" value="TSP_type-3_rpt"/>
</dbReference>
<dbReference type="Gene3D" id="2.60.120.200">
    <property type="match status" value="1"/>
</dbReference>
<keyword evidence="4" id="KW-0106">Calcium</keyword>
<evidence type="ECO:0000313" key="6">
    <source>
        <dbReference type="EMBL" id="NKI32919.1"/>
    </source>
</evidence>
<feature type="region of interest" description="Disordered" evidence="5">
    <location>
        <begin position="1411"/>
        <end position="1447"/>
    </location>
</feature>
<feature type="compositionally biased region" description="Polar residues" evidence="5">
    <location>
        <begin position="1055"/>
        <end position="1064"/>
    </location>
</feature>
<evidence type="ECO:0008006" key="8">
    <source>
        <dbReference type="Google" id="ProtNLM"/>
    </source>
</evidence>
<feature type="compositionally biased region" description="Polar residues" evidence="5">
    <location>
        <begin position="1742"/>
        <end position="1757"/>
    </location>
</feature>
<dbReference type="RefSeq" id="WP_168553081.1">
    <property type="nucleotide sequence ID" value="NZ_JAAWWL010000002.1"/>
</dbReference>
<evidence type="ECO:0000256" key="1">
    <source>
        <dbReference type="ARBA" id="ARBA00004613"/>
    </source>
</evidence>
<name>A0ABX1GSI6_9FLAO</name>
<accession>A0ABX1GSI6</accession>
<feature type="compositionally biased region" description="Acidic residues" evidence="5">
    <location>
        <begin position="1136"/>
        <end position="1151"/>
    </location>
</feature>
<dbReference type="Proteomes" id="UP000718451">
    <property type="component" value="Unassembled WGS sequence"/>
</dbReference>
<dbReference type="EMBL" id="JAAWWL010000002">
    <property type="protein sequence ID" value="NKI32919.1"/>
    <property type="molecule type" value="Genomic_DNA"/>
</dbReference>
<dbReference type="SUPFAM" id="SSF49899">
    <property type="entry name" value="Concanavalin A-like lectins/glucanases"/>
    <property type="match status" value="1"/>
</dbReference>
<organism evidence="6 7">
    <name type="scientific">Croceivirga thetidis</name>
    <dbReference type="NCBI Taxonomy" id="2721623"/>
    <lineage>
        <taxon>Bacteria</taxon>
        <taxon>Pseudomonadati</taxon>
        <taxon>Bacteroidota</taxon>
        <taxon>Flavobacteriia</taxon>
        <taxon>Flavobacteriales</taxon>
        <taxon>Flavobacteriaceae</taxon>
        <taxon>Croceivirga</taxon>
    </lineage>
</organism>
<keyword evidence="3" id="KW-0732">Signal</keyword>
<dbReference type="InterPro" id="IPR018247">
    <property type="entry name" value="EF_Hand_1_Ca_BS"/>
</dbReference>
<protein>
    <recommendedName>
        <fullName evidence="8">LamG-like jellyroll fold domain-containing protein</fullName>
    </recommendedName>
</protein>
<dbReference type="SUPFAM" id="SSF103647">
    <property type="entry name" value="TSP type-3 repeat"/>
    <property type="match status" value="1"/>
</dbReference>
<evidence type="ECO:0000313" key="7">
    <source>
        <dbReference type="Proteomes" id="UP000718451"/>
    </source>
</evidence>
<feature type="compositionally biased region" description="Acidic residues" evidence="5">
    <location>
        <begin position="1345"/>
        <end position="1355"/>
    </location>
</feature>
<comment type="caution">
    <text evidence="6">The sequence shown here is derived from an EMBL/GenBank/DDBJ whole genome shotgun (WGS) entry which is preliminary data.</text>
</comment>
<dbReference type="Pfam" id="PF13385">
    <property type="entry name" value="Laminin_G_3"/>
    <property type="match status" value="1"/>
</dbReference>